<evidence type="ECO:0000313" key="2">
    <source>
        <dbReference type="EMBL" id="MFC3859979.1"/>
    </source>
</evidence>
<gene>
    <name evidence="2" type="ORF">ACFOPQ_04265</name>
</gene>
<comment type="caution">
    <text evidence="2">The sequence shown here is derived from an EMBL/GenBank/DDBJ whole genome shotgun (WGS) entry which is preliminary data.</text>
</comment>
<proteinExistence type="predicted"/>
<evidence type="ECO:0000259" key="1">
    <source>
        <dbReference type="Pfam" id="PF08463"/>
    </source>
</evidence>
<organism evidence="2 3">
    <name type="scientific">Deinococcus antarcticus</name>
    <dbReference type="NCBI Taxonomy" id="1298767"/>
    <lineage>
        <taxon>Bacteria</taxon>
        <taxon>Thermotogati</taxon>
        <taxon>Deinococcota</taxon>
        <taxon>Deinococci</taxon>
        <taxon>Deinococcales</taxon>
        <taxon>Deinococcaceae</taxon>
        <taxon>Deinococcus</taxon>
    </lineage>
</organism>
<dbReference type="Pfam" id="PF08463">
    <property type="entry name" value="EcoEI_R_C"/>
    <property type="match status" value="1"/>
</dbReference>
<dbReference type="InterPro" id="IPR013670">
    <property type="entry name" value="EcoEI_R_C_dom"/>
</dbReference>
<dbReference type="Proteomes" id="UP001595748">
    <property type="component" value="Unassembled WGS sequence"/>
</dbReference>
<protein>
    <submittedName>
        <fullName evidence="2">Type I restriction-modification enzyme R subunit C-terminal domain-containing protein</fullName>
    </submittedName>
</protein>
<dbReference type="EMBL" id="JBHRZF010000039">
    <property type="protein sequence ID" value="MFC3859979.1"/>
    <property type="molecule type" value="Genomic_DNA"/>
</dbReference>
<keyword evidence="3" id="KW-1185">Reference proteome</keyword>
<accession>A0ABV8A3W3</accession>
<sequence length="184" mass="20960">MVYTDFEDQLTGSDTQFFPDLESTVNVAQYRKKMEAFLRGQETHPVIRKIREATPLTGEDLKTLETLLFQASPMESREVFEQVYGQQSSLPTFIRSLVGLDRETARKAFGHYLNDQIFNLRQIQFVETLIDLLTKSGSVPPRMLYEPPFTNADPNGLDGLFADEDAGRIVNLLRQLNRVEVIAA</sequence>
<evidence type="ECO:0000313" key="3">
    <source>
        <dbReference type="Proteomes" id="UP001595748"/>
    </source>
</evidence>
<feature type="domain" description="EcoEI R protein C-terminal" evidence="1">
    <location>
        <begin position="29"/>
        <end position="175"/>
    </location>
</feature>
<name>A0ABV8A3W3_9DEIO</name>
<reference evidence="3" key="1">
    <citation type="journal article" date="2019" name="Int. J. Syst. Evol. Microbiol.">
        <title>The Global Catalogue of Microorganisms (GCM) 10K type strain sequencing project: providing services to taxonomists for standard genome sequencing and annotation.</title>
        <authorList>
            <consortium name="The Broad Institute Genomics Platform"/>
            <consortium name="The Broad Institute Genome Sequencing Center for Infectious Disease"/>
            <person name="Wu L."/>
            <person name="Ma J."/>
        </authorList>
    </citation>
    <scope>NUCLEOTIDE SEQUENCE [LARGE SCALE GENOMIC DNA]</scope>
    <source>
        <strain evidence="3">CCTCC AB 2013263</strain>
    </source>
</reference>
<dbReference type="RefSeq" id="WP_380076131.1">
    <property type="nucleotide sequence ID" value="NZ_JBHRZF010000039.1"/>
</dbReference>